<feature type="binding site" evidence="8">
    <location>
        <position position="155"/>
    </location>
    <ligand>
        <name>(R)-pantoate</name>
        <dbReference type="ChEBI" id="CHEBI:15980"/>
    </ligand>
</feature>
<dbReference type="InterPro" id="IPR014729">
    <property type="entry name" value="Rossmann-like_a/b/a_fold"/>
</dbReference>
<dbReference type="KEGG" id="hhs:HHS_04590"/>
<comment type="function">
    <text evidence="8">Catalyzes the condensation of pantoate with beta-alanine in an ATP-dependent reaction via a pantoyl-adenylate intermediate.</text>
</comment>
<dbReference type="FunFam" id="3.40.50.620:FF:000013">
    <property type="entry name" value="Pantothenate synthetase"/>
    <property type="match status" value="1"/>
</dbReference>
<dbReference type="PANTHER" id="PTHR21299:SF1">
    <property type="entry name" value="PANTOATE--BETA-ALANINE LIGASE"/>
    <property type="match status" value="1"/>
</dbReference>
<dbReference type="InterPro" id="IPR003721">
    <property type="entry name" value="Pantoate_ligase"/>
</dbReference>
<organism evidence="9 10">
    <name type="scientific">Candidatus Pantoea carbekii</name>
    <dbReference type="NCBI Taxonomy" id="1235990"/>
    <lineage>
        <taxon>Bacteria</taxon>
        <taxon>Pseudomonadati</taxon>
        <taxon>Pseudomonadota</taxon>
        <taxon>Gammaproteobacteria</taxon>
        <taxon>Enterobacterales</taxon>
        <taxon>Erwiniaceae</taxon>
        <taxon>Pantoea</taxon>
    </lineage>
</organism>
<dbReference type="AlphaFoldDB" id="U3U7X7"/>
<evidence type="ECO:0000256" key="2">
    <source>
        <dbReference type="ARBA" id="ARBA00009256"/>
    </source>
</evidence>
<accession>U3U7X7</accession>
<sequence>MIIIKQLSTLNFKMRQLRDQDKNIALIPTMGNLHAGHLSLVHEAQKKADIIVVSIFVNPIQFENAEDLSNYPHTLKEDCKKLDDQKVDIVFIPSVIDMYPNGIINQTFVEVPYLSQLLEGHKRPGHFRGVTTIVSKLFNLVRPNIAFFGEKDFQQLVIIRKMVIDMNFNIHIVAVRTVRAHDGLALSSRNRYLRLDERKIAPSLYNVIKNMSQRLNKNDYHIDEIITNAEVTLKKEGLRPDSVAIVDATTLESVNKHTKHAVILIAAFLGKVRLIDSQQVYLNKKK</sequence>
<dbReference type="STRING" id="1235990.BMSBPS_0084"/>
<evidence type="ECO:0000256" key="6">
    <source>
        <dbReference type="ARBA" id="ARBA00022840"/>
    </source>
</evidence>
<dbReference type="eggNOG" id="COG0414">
    <property type="taxonomic scope" value="Bacteria"/>
</dbReference>
<dbReference type="FunFam" id="3.30.1300.10:FF:000001">
    <property type="entry name" value="Pantothenate synthetase"/>
    <property type="match status" value="1"/>
</dbReference>
<comment type="catalytic activity">
    <reaction evidence="7 8">
        <text>(R)-pantoate + beta-alanine + ATP = (R)-pantothenate + AMP + diphosphate + H(+)</text>
        <dbReference type="Rhea" id="RHEA:10912"/>
        <dbReference type="ChEBI" id="CHEBI:15378"/>
        <dbReference type="ChEBI" id="CHEBI:15980"/>
        <dbReference type="ChEBI" id="CHEBI:29032"/>
        <dbReference type="ChEBI" id="CHEBI:30616"/>
        <dbReference type="ChEBI" id="CHEBI:33019"/>
        <dbReference type="ChEBI" id="CHEBI:57966"/>
        <dbReference type="ChEBI" id="CHEBI:456215"/>
        <dbReference type="EC" id="6.3.2.1"/>
    </reaction>
</comment>
<dbReference type="OrthoDB" id="9773087at2"/>
<keyword evidence="4 8" id="KW-0566">Pantothenate biosynthesis</keyword>
<feature type="binding site" evidence="8">
    <location>
        <begin position="149"/>
        <end position="152"/>
    </location>
    <ligand>
        <name>ATP</name>
        <dbReference type="ChEBI" id="CHEBI:30616"/>
    </ligand>
</feature>
<dbReference type="Gene3D" id="3.40.50.620">
    <property type="entry name" value="HUPs"/>
    <property type="match status" value="1"/>
</dbReference>
<proteinExistence type="inferred from homology"/>
<evidence type="ECO:0000313" key="9">
    <source>
        <dbReference type="EMBL" id="BAO00429.1"/>
    </source>
</evidence>
<dbReference type="PATRIC" id="fig|1235990.3.peg.454"/>
<evidence type="ECO:0000256" key="7">
    <source>
        <dbReference type="ARBA" id="ARBA00048258"/>
    </source>
</evidence>
<dbReference type="GO" id="GO:0005524">
    <property type="term" value="F:ATP binding"/>
    <property type="evidence" value="ECO:0007669"/>
    <property type="project" value="UniProtKB-KW"/>
</dbReference>
<comment type="miscellaneous">
    <text evidence="8">The reaction proceeds by a bi uni uni bi ping pong mechanism.</text>
</comment>
<dbReference type="EMBL" id="AP012554">
    <property type="protein sequence ID" value="BAO00429.1"/>
    <property type="molecule type" value="Genomic_DNA"/>
</dbReference>
<evidence type="ECO:0000256" key="3">
    <source>
        <dbReference type="ARBA" id="ARBA00022598"/>
    </source>
</evidence>
<comment type="similarity">
    <text evidence="2 8">Belongs to the pantothenate synthetase family.</text>
</comment>
<comment type="subcellular location">
    <subcellularLocation>
        <location evidence="8">Cytoplasm</location>
    </subcellularLocation>
</comment>
<dbReference type="HAMAP" id="MF_00158">
    <property type="entry name" value="PanC"/>
    <property type="match status" value="1"/>
</dbReference>
<dbReference type="CDD" id="cd00560">
    <property type="entry name" value="PanC"/>
    <property type="match status" value="1"/>
</dbReference>
<evidence type="ECO:0000256" key="1">
    <source>
        <dbReference type="ARBA" id="ARBA00004990"/>
    </source>
</evidence>
<dbReference type="InterPro" id="IPR004821">
    <property type="entry name" value="Cyt_trans-like"/>
</dbReference>
<keyword evidence="5 8" id="KW-0547">Nucleotide-binding</keyword>
<evidence type="ECO:0000313" key="10">
    <source>
        <dbReference type="Proteomes" id="UP000016900"/>
    </source>
</evidence>
<dbReference type="InterPro" id="IPR042176">
    <property type="entry name" value="Pantoate_ligase_C"/>
</dbReference>
<keyword evidence="6 8" id="KW-0067">ATP-binding</keyword>
<feature type="binding site" evidence="8">
    <location>
        <position position="61"/>
    </location>
    <ligand>
        <name>beta-alanine</name>
        <dbReference type="ChEBI" id="CHEBI:57966"/>
    </ligand>
</feature>
<dbReference type="UniPathway" id="UPA00028">
    <property type="reaction ID" value="UER00005"/>
</dbReference>
<dbReference type="Proteomes" id="UP000016900">
    <property type="component" value="Chromosome"/>
</dbReference>
<dbReference type="GO" id="GO:0015940">
    <property type="term" value="P:pantothenate biosynthetic process"/>
    <property type="evidence" value="ECO:0007669"/>
    <property type="project" value="UniProtKB-UniRule"/>
</dbReference>
<dbReference type="PANTHER" id="PTHR21299">
    <property type="entry name" value="CYTIDYLATE KINASE/PANTOATE-BETA-ALANINE LIGASE"/>
    <property type="match status" value="1"/>
</dbReference>
<keyword evidence="3 8" id="KW-0436">Ligase</keyword>
<dbReference type="Pfam" id="PF02569">
    <property type="entry name" value="Pantoate_ligase"/>
    <property type="match status" value="1"/>
</dbReference>
<feature type="binding site" evidence="8">
    <location>
        <begin position="186"/>
        <end position="189"/>
    </location>
    <ligand>
        <name>ATP</name>
        <dbReference type="ChEBI" id="CHEBI:30616"/>
    </ligand>
</feature>
<keyword evidence="10" id="KW-1185">Reference proteome</keyword>
<feature type="binding site" evidence="8">
    <location>
        <begin position="30"/>
        <end position="37"/>
    </location>
    <ligand>
        <name>ATP</name>
        <dbReference type="ChEBI" id="CHEBI:30616"/>
    </ligand>
</feature>
<dbReference type="Gene3D" id="3.30.1300.10">
    <property type="entry name" value="Pantoate-beta-alanine ligase, C-terminal domain"/>
    <property type="match status" value="1"/>
</dbReference>
<dbReference type="SUPFAM" id="SSF52374">
    <property type="entry name" value="Nucleotidylyl transferase"/>
    <property type="match status" value="1"/>
</dbReference>
<keyword evidence="8" id="KW-0963">Cytoplasm</keyword>
<protein>
    <recommendedName>
        <fullName evidence="8">Pantothenate synthetase</fullName>
        <shortName evidence="8">PS</shortName>
        <ecNumber evidence="8">6.3.2.1</ecNumber>
    </recommendedName>
    <alternativeName>
        <fullName evidence="8">Pantoate--beta-alanine ligase</fullName>
    </alternativeName>
    <alternativeName>
        <fullName evidence="8">Pantoate-activating enzyme</fullName>
    </alternativeName>
</protein>
<dbReference type="GO" id="GO:0004592">
    <property type="term" value="F:pantoate-beta-alanine ligase activity"/>
    <property type="evidence" value="ECO:0007669"/>
    <property type="project" value="UniProtKB-UniRule"/>
</dbReference>
<evidence type="ECO:0000256" key="8">
    <source>
        <dbReference type="HAMAP-Rule" id="MF_00158"/>
    </source>
</evidence>
<feature type="binding site" evidence="8">
    <location>
        <position position="61"/>
    </location>
    <ligand>
        <name>(R)-pantoate</name>
        <dbReference type="ChEBI" id="CHEBI:15980"/>
    </ligand>
</feature>
<dbReference type="NCBIfam" id="TIGR00018">
    <property type="entry name" value="panC"/>
    <property type="match status" value="1"/>
</dbReference>
<feature type="active site" description="Proton donor" evidence="8">
    <location>
        <position position="37"/>
    </location>
</feature>
<comment type="subunit">
    <text evidence="8">Homodimer.</text>
</comment>
<dbReference type="EC" id="6.3.2.1" evidence="8"/>
<feature type="binding site" evidence="8">
    <location>
        <position position="178"/>
    </location>
    <ligand>
        <name>ATP</name>
        <dbReference type="ChEBI" id="CHEBI:30616"/>
    </ligand>
</feature>
<dbReference type="GO" id="GO:0005829">
    <property type="term" value="C:cytosol"/>
    <property type="evidence" value="ECO:0007669"/>
    <property type="project" value="TreeGrafter"/>
</dbReference>
<reference evidence="9 10" key="1">
    <citation type="submission" date="2012-10" db="EMBL/GenBank/DDBJ databases">
        <title>Genome sequence of the symbiont of the pentatomidae stink bug Halyomorpha halys.</title>
        <authorList>
            <person name="Kobayashi H."/>
            <person name="Fujii-Muramatsu R."/>
            <person name="Takeishi K."/>
            <person name="Noda H."/>
        </authorList>
    </citation>
    <scope>NUCLEOTIDE SEQUENCE [LARGE SCALE GENOMIC DNA]</scope>
</reference>
<dbReference type="NCBIfam" id="TIGR00125">
    <property type="entry name" value="cyt_tran_rel"/>
    <property type="match status" value="1"/>
</dbReference>
<comment type="pathway">
    <text evidence="1 8">Cofactor biosynthesis; (R)-pantothenate biosynthesis; (R)-pantothenate from (R)-pantoate and beta-alanine: step 1/1.</text>
</comment>
<evidence type="ECO:0000256" key="5">
    <source>
        <dbReference type="ARBA" id="ARBA00022741"/>
    </source>
</evidence>
<gene>
    <name evidence="8 9" type="primary">panC</name>
    <name evidence="9" type="ORF">HHS_04590</name>
</gene>
<name>U3U7X7_9GAMM</name>
<evidence type="ECO:0000256" key="4">
    <source>
        <dbReference type="ARBA" id="ARBA00022655"/>
    </source>
</evidence>